<evidence type="ECO:0000313" key="3">
    <source>
        <dbReference type="Proteomes" id="UP001057998"/>
    </source>
</evidence>
<dbReference type="EMBL" id="CP101509">
    <property type="protein sequence ID" value="UTV30047.1"/>
    <property type="molecule type" value="Genomic_DNA"/>
</dbReference>
<dbReference type="PROSITE" id="PS51257">
    <property type="entry name" value="PROKAR_LIPOPROTEIN"/>
    <property type="match status" value="1"/>
</dbReference>
<reference evidence="2" key="1">
    <citation type="submission" date="2022-07" db="EMBL/GenBank/DDBJ databases">
        <title>Genome sequencing of Photobacterium atrarenae GJH2-4.</title>
        <authorList>
            <person name="Park S.-J."/>
        </authorList>
    </citation>
    <scope>NUCLEOTIDE SEQUENCE</scope>
    <source>
        <strain evidence="2">GJH2-4</strain>
    </source>
</reference>
<accession>A0ABY5GLC2</accession>
<name>A0ABY5GLC2_9GAMM</name>
<keyword evidence="1" id="KW-0732">Signal</keyword>
<dbReference type="Proteomes" id="UP001057998">
    <property type="component" value="Chromosome 2"/>
</dbReference>
<evidence type="ECO:0000313" key="2">
    <source>
        <dbReference type="EMBL" id="UTV30047.1"/>
    </source>
</evidence>
<sequence>MSLVNCKWIFHAAVLGGSLLPMGMVWAQGCNSVSVNASLQLTVQEQVIYSKPCHAKAIPFPDAGQRSTQKIMPLAEEQRGEQGFWDNWSGYSESPVLSSNTKSAYYGVGVWLPDKYQDVDVLTLEDAQQWIRNHGLQMSLGIGGEDGRSARFRVDYRWHEENLDDLFLQVEIPFQ</sequence>
<feature type="signal peptide" evidence="1">
    <location>
        <begin position="1"/>
        <end position="27"/>
    </location>
</feature>
<evidence type="ECO:0008006" key="4">
    <source>
        <dbReference type="Google" id="ProtNLM"/>
    </source>
</evidence>
<gene>
    <name evidence="2" type="ORF">NNL38_23960</name>
</gene>
<evidence type="ECO:0000256" key="1">
    <source>
        <dbReference type="SAM" id="SignalP"/>
    </source>
</evidence>
<keyword evidence="3" id="KW-1185">Reference proteome</keyword>
<organism evidence="2 3">
    <name type="scientific">Photobacterium atrarenae</name>
    <dbReference type="NCBI Taxonomy" id="865757"/>
    <lineage>
        <taxon>Bacteria</taxon>
        <taxon>Pseudomonadati</taxon>
        <taxon>Pseudomonadota</taxon>
        <taxon>Gammaproteobacteria</taxon>
        <taxon>Vibrionales</taxon>
        <taxon>Vibrionaceae</taxon>
        <taxon>Photobacterium</taxon>
    </lineage>
</organism>
<feature type="chain" id="PRO_5046879723" description="AraC family transcriptional regulator" evidence="1">
    <location>
        <begin position="28"/>
        <end position="175"/>
    </location>
</feature>
<dbReference type="RefSeq" id="WP_255391388.1">
    <property type="nucleotide sequence ID" value="NZ_CP101509.1"/>
</dbReference>
<proteinExistence type="predicted"/>
<protein>
    <recommendedName>
        <fullName evidence="4">AraC family transcriptional regulator</fullName>
    </recommendedName>
</protein>